<dbReference type="Proteomes" id="UP001595952">
    <property type="component" value="Unassembled WGS sequence"/>
</dbReference>
<evidence type="ECO:0000313" key="3">
    <source>
        <dbReference type="EMBL" id="MFC4638842.1"/>
    </source>
</evidence>
<keyword evidence="3" id="KW-0032">Aminotransferase</keyword>
<evidence type="ECO:0000313" key="4">
    <source>
        <dbReference type="Proteomes" id="UP001595952"/>
    </source>
</evidence>
<dbReference type="Gene3D" id="3.90.1150.10">
    <property type="entry name" value="Aspartate Aminotransferase, domain 1"/>
    <property type="match status" value="1"/>
</dbReference>
<gene>
    <name evidence="3" type="ORF">ACFO0D_10875</name>
</gene>
<name>A0ABV9I944_9DEIO</name>
<keyword evidence="1" id="KW-0663">Pyridoxal phosphate</keyword>
<dbReference type="InterPro" id="IPR000192">
    <property type="entry name" value="Aminotrans_V_dom"/>
</dbReference>
<evidence type="ECO:0000256" key="1">
    <source>
        <dbReference type="ARBA" id="ARBA00022898"/>
    </source>
</evidence>
<comment type="caution">
    <text evidence="3">The sequence shown here is derived from an EMBL/GenBank/DDBJ whole genome shotgun (WGS) entry which is preliminary data.</text>
</comment>
<keyword evidence="4" id="KW-1185">Reference proteome</keyword>
<reference evidence="4" key="1">
    <citation type="journal article" date="2019" name="Int. J. Syst. Evol. Microbiol.">
        <title>The Global Catalogue of Microorganisms (GCM) 10K type strain sequencing project: providing services to taxonomists for standard genome sequencing and annotation.</title>
        <authorList>
            <consortium name="The Broad Institute Genomics Platform"/>
            <consortium name="The Broad Institute Genome Sequencing Center for Infectious Disease"/>
            <person name="Wu L."/>
            <person name="Ma J."/>
        </authorList>
    </citation>
    <scope>NUCLEOTIDE SEQUENCE [LARGE SCALE GENOMIC DNA]</scope>
    <source>
        <strain evidence="4">CCUG 55995</strain>
    </source>
</reference>
<sequence>MTVPGSPTVSPPQAWQEEARWAQVRAEFALSTDWIHLGDSQFLAAHPRIVREAIERHRRNLDENPVLQVEANEDRAMDAVREAAARYLGAATPREIALTDSTTMALGLIYSGFPWQPGDEIVISDHEHYSHRESVRGASIRHHLGVRRVTLYDGSAAQARPDDMVGRIMAAVTPRTRVVAATWVHSDTGLKFPVRQLADQMAQINRGRATDRQLRLVVDGVHGLGIETDTLEDLGAHFFAAGTHKWMYGPRSTGLLWAGLDDWRGMLRVIPSFTETMDAYSEDEPLPPMDGRNFTPGGFHSLEHRWAAVKAFEFHEQLGRQRVAERVHALNRQCREGLAAMPHITLHTPMSPALSSGITAFEVQGLPSSEAEERLRKQHIIATVAPYPSAYLRFTPGVINTPEEVDTALAAVAQLR</sequence>
<dbReference type="EMBL" id="JBHSEI010000007">
    <property type="protein sequence ID" value="MFC4638842.1"/>
    <property type="molecule type" value="Genomic_DNA"/>
</dbReference>
<dbReference type="InterPro" id="IPR015424">
    <property type="entry name" value="PyrdxlP-dep_Trfase"/>
</dbReference>
<dbReference type="Pfam" id="PF00266">
    <property type="entry name" value="Aminotran_5"/>
    <property type="match status" value="1"/>
</dbReference>
<dbReference type="RefSeq" id="WP_380061845.1">
    <property type="nucleotide sequence ID" value="NZ_JBHSEI010000007.1"/>
</dbReference>
<evidence type="ECO:0000259" key="2">
    <source>
        <dbReference type="Pfam" id="PF00266"/>
    </source>
</evidence>
<dbReference type="PANTHER" id="PTHR43586">
    <property type="entry name" value="CYSTEINE DESULFURASE"/>
    <property type="match status" value="1"/>
</dbReference>
<dbReference type="PANTHER" id="PTHR43586:SF8">
    <property type="entry name" value="CYSTEINE DESULFURASE 1, CHLOROPLASTIC"/>
    <property type="match status" value="1"/>
</dbReference>
<dbReference type="SUPFAM" id="SSF53383">
    <property type="entry name" value="PLP-dependent transferases"/>
    <property type="match status" value="1"/>
</dbReference>
<feature type="domain" description="Aminotransferase class V" evidence="2">
    <location>
        <begin position="67"/>
        <end position="382"/>
    </location>
</feature>
<dbReference type="InterPro" id="IPR015421">
    <property type="entry name" value="PyrdxlP-dep_Trfase_major"/>
</dbReference>
<dbReference type="Gene3D" id="3.40.640.10">
    <property type="entry name" value="Type I PLP-dependent aspartate aminotransferase-like (Major domain)"/>
    <property type="match status" value="1"/>
</dbReference>
<keyword evidence="3" id="KW-0808">Transferase</keyword>
<dbReference type="GO" id="GO:0008483">
    <property type="term" value="F:transaminase activity"/>
    <property type="evidence" value="ECO:0007669"/>
    <property type="project" value="UniProtKB-KW"/>
</dbReference>
<dbReference type="InterPro" id="IPR015422">
    <property type="entry name" value="PyrdxlP-dep_Trfase_small"/>
</dbReference>
<organism evidence="3 4">
    <name type="scientific">Deinococcus hohokamensis</name>
    <dbReference type="NCBI Taxonomy" id="309883"/>
    <lineage>
        <taxon>Bacteria</taxon>
        <taxon>Thermotogati</taxon>
        <taxon>Deinococcota</taxon>
        <taxon>Deinococci</taxon>
        <taxon>Deinococcales</taxon>
        <taxon>Deinococcaceae</taxon>
        <taxon>Deinococcus</taxon>
    </lineage>
</organism>
<accession>A0ABV9I944</accession>
<protein>
    <submittedName>
        <fullName evidence="3">Aminotransferase class V-fold PLP-dependent enzyme</fullName>
    </submittedName>
</protein>
<proteinExistence type="predicted"/>